<evidence type="ECO:0000256" key="6">
    <source>
        <dbReference type="ARBA" id="ARBA00022801"/>
    </source>
</evidence>
<accession>A0AAN7VHJ2</accession>
<dbReference type="InterPro" id="IPR045249">
    <property type="entry name" value="HARBI1-like"/>
</dbReference>
<evidence type="ECO:0000259" key="8">
    <source>
        <dbReference type="Pfam" id="PF13359"/>
    </source>
</evidence>
<evidence type="ECO:0000313" key="9">
    <source>
        <dbReference type="EMBL" id="KAK5648192.1"/>
    </source>
</evidence>
<evidence type="ECO:0000313" key="10">
    <source>
        <dbReference type="Proteomes" id="UP001329430"/>
    </source>
</evidence>
<evidence type="ECO:0000256" key="2">
    <source>
        <dbReference type="ARBA" id="ARBA00004123"/>
    </source>
</evidence>
<evidence type="ECO:0000256" key="4">
    <source>
        <dbReference type="ARBA" id="ARBA00022722"/>
    </source>
</evidence>
<reference evidence="9 10" key="1">
    <citation type="journal article" date="2024" name="Insects">
        <title>An Improved Chromosome-Level Genome Assembly of the Firefly Pyrocoelia pectoralis.</title>
        <authorList>
            <person name="Fu X."/>
            <person name="Meyer-Rochow V.B."/>
            <person name="Ballantyne L."/>
            <person name="Zhu X."/>
        </authorList>
    </citation>
    <scope>NUCLEOTIDE SEQUENCE [LARGE SCALE GENOMIC DNA]</scope>
    <source>
        <strain evidence="9">XCY_ONT2</strain>
    </source>
</reference>
<feature type="domain" description="DDE Tnp4" evidence="8">
    <location>
        <begin position="160"/>
        <end position="204"/>
    </location>
</feature>
<dbReference type="InterPro" id="IPR027806">
    <property type="entry name" value="HARBI1_dom"/>
</dbReference>
<dbReference type="Proteomes" id="UP001329430">
    <property type="component" value="Chromosome 2"/>
</dbReference>
<keyword evidence="6" id="KW-0378">Hydrolase</keyword>
<name>A0AAN7VHJ2_9COLE</name>
<dbReference type="GO" id="GO:0004518">
    <property type="term" value="F:nuclease activity"/>
    <property type="evidence" value="ECO:0007669"/>
    <property type="project" value="UniProtKB-KW"/>
</dbReference>
<sequence length="205" mass="23722">MFNNTKRGILATMVAFWSTLEESDDEEQVIVHLLHSYHKTQTCKRVCIRNYVDVVETYSLSDFQRHFRLTKSTVETLLMTVEGKLKCTEIQRGRPSHDAKRQLLITLWMLANEECYRSIADRFDVSISTAWAYFRNTVDAINIVTEFHDRCGFPGVLGAIDGTHIPIATPTYMQNSYINRNKYHSIVLQGVCTARYKFIDCYTGM</sequence>
<keyword evidence="4" id="KW-0540">Nuclease</keyword>
<organism evidence="9 10">
    <name type="scientific">Pyrocoelia pectoralis</name>
    <dbReference type="NCBI Taxonomy" id="417401"/>
    <lineage>
        <taxon>Eukaryota</taxon>
        <taxon>Metazoa</taxon>
        <taxon>Ecdysozoa</taxon>
        <taxon>Arthropoda</taxon>
        <taxon>Hexapoda</taxon>
        <taxon>Insecta</taxon>
        <taxon>Pterygota</taxon>
        <taxon>Neoptera</taxon>
        <taxon>Endopterygota</taxon>
        <taxon>Coleoptera</taxon>
        <taxon>Polyphaga</taxon>
        <taxon>Elateriformia</taxon>
        <taxon>Elateroidea</taxon>
        <taxon>Lampyridae</taxon>
        <taxon>Lampyrinae</taxon>
        <taxon>Pyrocoelia</taxon>
    </lineage>
</organism>
<dbReference type="PANTHER" id="PTHR22930">
    <property type="match status" value="1"/>
</dbReference>
<dbReference type="PANTHER" id="PTHR22930:SF85">
    <property type="entry name" value="GH03217P-RELATED"/>
    <property type="match status" value="1"/>
</dbReference>
<comment type="subcellular location">
    <subcellularLocation>
        <location evidence="2">Nucleus</location>
    </subcellularLocation>
</comment>
<evidence type="ECO:0000256" key="1">
    <source>
        <dbReference type="ARBA" id="ARBA00001968"/>
    </source>
</evidence>
<dbReference type="GO" id="GO:0046872">
    <property type="term" value="F:metal ion binding"/>
    <property type="evidence" value="ECO:0007669"/>
    <property type="project" value="UniProtKB-KW"/>
</dbReference>
<dbReference type="Pfam" id="PF13359">
    <property type="entry name" value="DDE_Tnp_4"/>
    <property type="match status" value="1"/>
</dbReference>
<dbReference type="GO" id="GO:0016787">
    <property type="term" value="F:hydrolase activity"/>
    <property type="evidence" value="ECO:0007669"/>
    <property type="project" value="UniProtKB-KW"/>
</dbReference>
<proteinExistence type="inferred from homology"/>
<dbReference type="GO" id="GO:0005634">
    <property type="term" value="C:nucleus"/>
    <property type="evidence" value="ECO:0007669"/>
    <property type="project" value="UniProtKB-SubCell"/>
</dbReference>
<dbReference type="AlphaFoldDB" id="A0AAN7VHJ2"/>
<keyword evidence="7" id="KW-0539">Nucleus</keyword>
<keyword evidence="10" id="KW-1185">Reference proteome</keyword>
<comment type="caution">
    <text evidence="9">The sequence shown here is derived from an EMBL/GenBank/DDBJ whole genome shotgun (WGS) entry which is preliminary data.</text>
</comment>
<protein>
    <recommendedName>
        <fullName evidence="8">DDE Tnp4 domain-containing protein</fullName>
    </recommendedName>
</protein>
<dbReference type="EMBL" id="JAVRBK010000002">
    <property type="protein sequence ID" value="KAK5648192.1"/>
    <property type="molecule type" value="Genomic_DNA"/>
</dbReference>
<evidence type="ECO:0000256" key="3">
    <source>
        <dbReference type="ARBA" id="ARBA00006958"/>
    </source>
</evidence>
<comment type="cofactor">
    <cofactor evidence="1">
        <name>a divalent metal cation</name>
        <dbReference type="ChEBI" id="CHEBI:60240"/>
    </cofactor>
</comment>
<gene>
    <name evidence="9" type="ORF">RI129_003084</name>
</gene>
<keyword evidence="5" id="KW-0479">Metal-binding</keyword>
<evidence type="ECO:0000256" key="5">
    <source>
        <dbReference type="ARBA" id="ARBA00022723"/>
    </source>
</evidence>
<comment type="similarity">
    <text evidence="3">Belongs to the HARBI1 family.</text>
</comment>
<evidence type="ECO:0000256" key="7">
    <source>
        <dbReference type="ARBA" id="ARBA00023242"/>
    </source>
</evidence>